<gene>
    <name evidence="2" type="ORF">AWN73_00920</name>
</gene>
<dbReference type="SUPFAM" id="SSF53448">
    <property type="entry name" value="Nucleotide-diphospho-sugar transferases"/>
    <property type="match status" value="1"/>
</dbReference>
<dbReference type="Proteomes" id="UP000238081">
    <property type="component" value="Unassembled WGS sequence"/>
</dbReference>
<name>A0A2S7FFI4_CLOBU</name>
<accession>A0A2S7FFI4</accession>
<dbReference type="PANTHER" id="PTHR43777:SF1">
    <property type="entry name" value="MOLYBDENUM COFACTOR CYTIDYLYLTRANSFERASE"/>
    <property type="match status" value="1"/>
</dbReference>
<protein>
    <submittedName>
        <fullName evidence="2">Molybdopterin-guanine dinucleotide biosynthesis protein A</fullName>
    </submittedName>
</protein>
<dbReference type="InterPro" id="IPR029044">
    <property type="entry name" value="Nucleotide-diphossugar_trans"/>
</dbReference>
<proteinExistence type="predicted"/>
<dbReference type="GO" id="GO:0016779">
    <property type="term" value="F:nucleotidyltransferase activity"/>
    <property type="evidence" value="ECO:0007669"/>
    <property type="project" value="UniProtKB-ARBA"/>
</dbReference>
<dbReference type="RefSeq" id="WP_043661648.1">
    <property type="nucleotide sequence ID" value="NZ_CAVLFH010000001.1"/>
</dbReference>
<evidence type="ECO:0000313" key="3">
    <source>
        <dbReference type="Proteomes" id="UP000238081"/>
    </source>
</evidence>
<dbReference type="EMBL" id="LRDH01000001">
    <property type="protein sequence ID" value="PPV17999.1"/>
    <property type="molecule type" value="Genomic_DNA"/>
</dbReference>
<sequence length="227" mass="25988">MKINLILLASGFSRRFNGNKLLTELNNKPLYMYIVDTVTQIISHKHLSSTCINKIICVTQYEEIEENLKDTNINVIINNNSDLGVSNSIKLGISYDMNADGYMFMVCDQPFIKRETLEKILERFKETSKGIVALGMKEKLERQDTCSKDNFIDETSVIGNPVIFSKDYISELLSLKGDVGGKKILKKHIDDVEVVYIDNQIEFMDVDTVDSYENIKKVLETYNTFKN</sequence>
<dbReference type="CDD" id="cd04182">
    <property type="entry name" value="GT_2_like_f"/>
    <property type="match status" value="1"/>
</dbReference>
<feature type="domain" description="MobA-like NTP transferase" evidence="1">
    <location>
        <begin position="6"/>
        <end position="191"/>
    </location>
</feature>
<organism evidence="2 3">
    <name type="scientific">Clostridium butyricum</name>
    <dbReference type="NCBI Taxonomy" id="1492"/>
    <lineage>
        <taxon>Bacteria</taxon>
        <taxon>Bacillati</taxon>
        <taxon>Bacillota</taxon>
        <taxon>Clostridia</taxon>
        <taxon>Eubacteriales</taxon>
        <taxon>Clostridiaceae</taxon>
        <taxon>Clostridium</taxon>
    </lineage>
</organism>
<evidence type="ECO:0000313" key="2">
    <source>
        <dbReference type="EMBL" id="PPV17999.1"/>
    </source>
</evidence>
<evidence type="ECO:0000259" key="1">
    <source>
        <dbReference type="Pfam" id="PF12804"/>
    </source>
</evidence>
<reference evidence="2 3" key="1">
    <citation type="submission" date="2016-01" db="EMBL/GenBank/DDBJ databases">
        <title>Characterization of the Clostridium difficile lineages that are prevalent in Hong Kong and China.</title>
        <authorList>
            <person name="Kwok J.S.-L."/>
            <person name="Lam W.-Y."/>
            <person name="Ip M."/>
            <person name="Chan T.-F."/>
            <person name="Hawkey P.M."/>
            <person name="Tsui S.K.-W."/>
        </authorList>
    </citation>
    <scope>NUCLEOTIDE SEQUENCE [LARGE SCALE GENOMIC DNA]</scope>
    <source>
        <strain evidence="2 3">300064</strain>
    </source>
</reference>
<dbReference type="PANTHER" id="PTHR43777">
    <property type="entry name" value="MOLYBDENUM COFACTOR CYTIDYLYLTRANSFERASE"/>
    <property type="match status" value="1"/>
</dbReference>
<dbReference type="Gene3D" id="3.90.550.10">
    <property type="entry name" value="Spore Coat Polysaccharide Biosynthesis Protein SpsA, Chain A"/>
    <property type="match status" value="1"/>
</dbReference>
<dbReference type="InterPro" id="IPR025877">
    <property type="entry name" value="MobA-like_NTP_Trfase"/>
</dbReference>
<comment type="caution">
    <text evidence="2">The sequence shown here is derived from an EMBL/GenBank/DDBJ whole genome shotgun (WGS) entry which is preliminary data.</text>
</comment>
<dbReference type="Pfam" id="PF12804">
    <property type="entry name" value="NTP_transf_3"/>
    <property type="match status" value="1"/>
</dbReference>
<dbReference type="AlphaFoldDB" id="A0A2S7FFI4"/>